<dbReference type="EMBL" id="RQZF01000001">
    <property type="protein sequence ID" value="RRC96362.1"/>
    <property type="molecule type" value="Genomic_DNA"/>
</dbReference>
<evidence type="ECO:0000313" key="2">
    <source>
        <dbReference type="Proteomes" id="UP000280444"/>
    </source>
</evidence>
<name>A0A3P1SJ66_9ACTO</name>
<evidence type="ECO:0000313" key="1">
    <source>
        <dbReference type="EMBL" id="RRC96362.1"/>
    </source>
</evidence>
<dbReference type="AlphaFoldDB" id="A0A3P1SJ66"/>
<organism evidence="1 2">
    <name type="scientific">Schaalia canis</name>
    <dbReference type="NCBI Taxonomy" id="100469"/>
    <lineage>
        <taxon>Bacteria</taxon>
        <taxon>Bacillati</taxon>
        <taxon>Actinomycetota</taxon>
        <taxon>Actinomycetes</taxon>
        <taxon>Actinomycetales</taxon>
        <taxon>Actinomycetaceae</taxon>
        <taxon>Schaalia</taxon>
    </lineage>
</organism>
<keyword evidence="2" id="KW-1185">Reference proteome</keyword>
<dbReference type="InterPro" id="IPR003772">
    <property type="entry name" value="YceD"/>
</dbReference>
<gene>
    <name evidence="1" type="ORF">EII11_01560</name>
</gene>
<proteinExistence type="predicted"/>
<sequence length="201" mass="21880">MSDSLELSLLELPRQLGSTISRELTWAVPDDLGTSSMRVEPGTELLIDVTLTSVDDGVLVQLSTDIELLGECVRCLDPVRREHAIDAAEVFFEPEAAERFAAEAGEDEEHDDLFTIDRRNVINIEPLLRDSVITLVDERPLCSPDCEGLCQDCGEKWSELPEDHVHEVIDPRLAGLAALLDSGLLTDGGTAAEGTAEGEGR</sequence>
<reference evidence="1 2" key="1">
    <citation type="submission" date="2018-11" db="EMBL/GenBank/DDBJ databases">
        <title>Genomes From Bacteria Associated with the Canine Oral Cavity: a Test Case for Automated Genome-Based Taxonomic Assignment.</title>
        <authorList>
            <person name="Coil D.A."/>
            <person name="Jospin G."/>
            <person name="Darling A.E."/>
            <person name="Wallis C."/>
            <person name="Davis I.J."/>
            <person name="Harris S."/>
            <person name="Eisen J.A."/>
            <person name="Holcombe L.J."/>
            <person name="O'Flynn C."/>
        </authorList>
    </citation>
    <scope>NUCLEOTIDE SEQUENCE [LARGE SCALE GENOMIC DNA]</scope>
    <source>
        <strain evidence="1 2">OH770</strain>
    </source>
</reference>
<dbReference type="Pfam" id="PF02620">
    <property type="entry name" value="YceD"/>
    <property type="match status" value="1"/>
</dbReference>
<dbReference type="OrthoDB" id="9790372at2"/>
<comment type="caution">
    <text evidence="1">The sequence shown here is derived from an EMBL/GenBank/DDBJ whole genome shotgun (WGS) entry which is preliminary data.</text>
</comment>
<dbReference type="Proteomes" id="UP000280444">
    <property type="component" value="Unassembled WGS sequence"/>
</dbReference>
<dbReference type="RefSeq" id="WP_124867872.1">
    <property type="nucleotide sequence ID" value="NZ_RQZF01000001.1"/>
</dbReference>
<accession>A0A3P1SJ66</accession>
<protein>
    <submittedName>
        <fullName evidence="1">DUF177 domain-containing protein</fullName>
    </submittedName>
</protein>